<keyword evidence="3" id="KW-1003">Cell membrane</keyword>
<evidence type="ECO:0000256" key="6">
    <source>
        <dbReference type="SAM" id="Coils"/>
    </source>
</evidence>
<dbReference type="AlphaFoldDB" id="A0A926UUQ3"/>
<dbReference type="InterPro" id="IPR058625">
    <property type="entry name" value="MdtA-like_BSH"/>
</dbReference>
<keyword evidence="6" id="KW-0175">Coiled coil</keyword>
<dbReference type="PANTHER" id="PTHR30469:SF39">
    <property type="entry name" value="SLL0180 PROTEIN"/>
    <property type="match status" value="1"/>
</dbReference>
<feature type="domain" description="Multidrug resistance protein MdtA-like alpha-helical hairpin" evidence="7">
    <location>
        <begin position="149"/>
        <end position="221"/>
    </location>
</feature>
<evidence type="ECO:0000259" key="7">
    <source>
        <dbReference type="Pfam" id="PF25876"/>
    </source>
</evidence>
<evidence type="ECO:0000256" key="1">
    <source>
        <dbReference type="ARBA" id="ARBA00004236"/>
    </source>
</evidence>
<feature type="domain" description="Multidrug resistance protein MdtA-like beta-barrel" evidence="9">
    <location>
        <begin position="291"/>
        <end position="348"/>
    </location>
</feature>
<dbReference type="Proteomes" id="UP000631421">
    <property type="component" value="Unassembled WGS sequence"/>
</dbReference>
<evidence type="ECO:0000259" key="9">
    <source>
        <dbReference type="Pfam" id="PF25944"/>
    </source>
</evidence>
<comment type="similarity">
    <text evidence="2">Belongs to the membrane fusion protein (MFP) (TC 8.A.1) family.</text>
</comment>
<dbReference type="PANTHER" id="PTHR30469">
    <property type="entry name" value="MULTIDRUG RESISTANCE PROTEIN MDTA"/>
    <property type="match status" value="1"/>
</dbReference>
<dbReference type="GO" id="GO:0015562">
    <property type="term" value="F:efflux transmembrane transporter activity"/>
    <property type="evidence" value="ECO:0007669"/>
    <property type="project" value="TreeGrafter"/>
</dbReference>
<comment type="subcellular location">
    <subcellularLocation>
        <location evidence="1">Cell membrane</location>
    </subcellularLocation>
</comment>
<protein>
    <submittedName>
        <fullName evidence="10">Efflux RND transporter periplasmic adaptor subunit</fullName>
    </submittedName>
</protein>
<keyword evidence="5" id="KW-0472">Membrane</keyword>
<dbReference type="Gene3D" id="2.40.420.20">
    <property type="match status" value="1"/>
</dbReference>
<dbReference type="InterPro" id="IPR006143">
    <property type="entry name" value="RND_pump_MFP"/>
</dbReference>
<dbReference type="Gene3D" id="2.40.30.170">
    <property type="match status" value="1"/>
</dbReference>
<evidence type="ECO:0000313" key="11">
    <source>
        <dbReference type="Proteomes" id="UP000631421"/>
    </source>
</evidence>
<reference evidence="10" key="1">
    <citation type="journal article" date="2015" name="ISME J.">
        <title>Draft Genome Sequence of Streptomyces incarnatus NRRL8089, which Produces the Nucleoside Antibiotic Sinefungin.</title>
        <authorList>
            <person name="Oshima K."/>
            <person name="Hattori M."/>
            <person name="Shimizu H."/>
            <person name="Fukuda K."/>
            <person name="Nemoto M."/>
            <person name="Inagaki K."/>
            <person name="Tamura T."/>
        </authorList>
    </citation>
    <scope>NUCLEOTIDE SEQUENCE</scope>
    <source>
        <strain evidence="10">FACHB-1277</strain>
    </source>
</reference>
<evidence type="ECO:0000256" key="4">
    <source>
        <dbReference type="ARBA" id="ARBA00022519"/>
    </source>
</evidence>
<name>A0A926UUQ3_9CYAN</name>
<evidence type="ECO:0000313" key="10">
    <source>
        <dbReference type="EMBL" id="MBD2151223.1"/>
    </source>
</evidence>
<dbReference type="Gene3D" id="1.10.287.470">
    <property type="entry name" value="Helix hairpin bin"/>
    <property type="match status" value="1"/>
</dbReference>
<dbReference type="RefSeq" id="WP_190351662.1">
    <property type="nucleotide sequence ID" value="NZ_JACJPY010000046.1"/>
</dbReference>
<proteinExistence type="inferred from homology"/>
<dbReference type="InterPro" id="IPR058626">
    <property type="entry name" value="MdtA-like_b-barrel"/>
</dbReference>
<organism evidence="10 11">
    <name type="scientific">Pseudanabaena cinerea FACHB-1277</name>
    <dbReference type="NCBI Taxonomy" id="2949581"/>
    <lineage>
        <taxon>Bacteria</taxon>
        <taxon>Bacillati</taxon>
        <taxon>Cyanobacteriota</taxon>
        <taxon>Cyanophyceae</taxon>
        <taxon>Pseudanabaenales</taxon>
        <taxon>Pseudanabaenaceae</taxon>
        <taxon>Pseudanabaena</taxon>
        <taxon>Pseudanabaena cinerea</taxon>
    </lineage>
</organism>
<dbReference type="Pfam" id="PF25917">
    <property type="entry name" value="BSH_RND"/>
    <property type="match status" value="1"/>
</dbReference>
<dbReference type="GO" id="GO:1990281">
    <property type="term" value="C:efflux pump complex"/>
    <property type="evidence" value="ECO:0007669"/>
    <property type="project" value="TreeGrafter"/>
</dbReference>
<evidence type="ECO:0000256" key="2">
    <source>
        <dbReference type="ARBA" id="ARBA00009477"/>
    </source>
</evidence>
<keyword evidence="11" id="KW-1185">Reference proteome</keyword>
<comment type="caution">
    <text evidence="10">The sequence shown here is derived from an EMBL/GenBank/DDBJ whole genome shotgun (WGS) entry which is preliminary data.</text>
</comment>
<dbReference type="Pfam" id="PF25876">
    <property type="entry name" value="HH_MFP_RND"/>
    <property type="match status" value="1"/>
</dbReference>
<evidence type="ECO:0000256" key="5">
    <source>
        <dbReference type="ARBA" id="ARBA00023136"/>
    </source>
</evidence>
<feature type="domain" description="Multidrug resistance protein MdtA-like barrel-sandwich hybrid" evidence="8">
    <location>
        <begin position="90"/>
        <end position="271"/>
    </location>
</feature>
<evidence type="ECO:0000259" key="8">
    <source>
        <dbReference type="Pfam" id="PF25917"/>
    </source>
</evidence>
<sequence>MLERQKNRNYLQNYLQNRSSRLSNFLNADLSKALSKALYSAIGFALVSCAAAPPQGGGFGAIPVPIASVETATVTDSADYVANLQSRQSVALQSRVDGYVQEIYVKAGDRVEAGAPILRIDPARQQAIVQRSVATVATSQADFESARATLAQLRARRESILSDVDFNQKEFNRFSQLSAEGAIARQKLDEVSNGLRNAKAELGQIEAQIAAQEASINSAATRIEESRASAIQEEVQLDFYTVTAPFAGVVGDIPIKVGDNVSNSTELTTITQNQVLEIQIAVPVENAPRLKMGMPVELLDSQDKPLVKGNVAFISPSIDPQSQSVLVKANFNNGKNQLKVNQFVRARLIWASRSGVLVPTSAISRLGGQDFVFVAESPSTTSQAPTPQAPNAPQLVANQKAVKLGKIIGNKQEVLEGLKPNDKIVVSGILQLQNGAAIAPAPSTSK</sequence>
<reference evidence="10" key="2">
    <citation type="submission" date="2020-08" db="EMBL/GenBank/DDBJ databases">
        <authorList>
            <person name="Chen M."/>
            <person name="Teng W."/>
            <person name="Zhao L."/>
            <person name="Hu C."/>
            <person name="Zhou Y."/>
            <person name="Han B."/>
            <person name="Song L."/>
            <person name="Shu W."/>
        </authorList>
    </citation>
    <scope>NUCLEOTIDE SEQUENCE</scope>
    <source>
        <strain evidence="10">FACHB-1277</strain>
    </source>
</reference>
<dbReference type="NCBIfam" id="TIGR01730">
    <property type="entry name" value="RND_mfp"/>
    <property type="match status" value="1"/>
</dbReference>
<accession>A0A926UUQ3</accession>
<feature type="coiled-coil region" evidence="6">
    <location>
        <begin position="188"/>
        <end position="215"/>
    </location>
</feature>
<dbReference type="SUPFAM" id="SSF111369">
    <property type="entry name" value="HlyD-like secretion proteins"/>
    <property type="match status" value="1"/>
</dbReference>
<keyword evidence="4" id="KW-0997">Cell inner membrane</keyword>
<dbReference type="Pfam" id="PF25944">
    <property type="entry name" value="Beta-barrel_RND"/>
    <property type="match status" value="1"/>
</dbReference>
<gene>
    <name evidence="10" type="ORF">H6F44_13990</name>
</gene>
<dbReference type="InterPro" id="IPR058624">
    <property type="entry name" value="MdtA-like_HH"/>
</dbReference>
<evidence type="ECO:0000256" key="3">
    <source>
        <dbReference type="ARBA" id="ARBA00022475"/>
    </source>
</evidence>
<dbReference type="Gene3D" id="2.40.50.100">
    <property type="match status" value="1"/>
</dbReference>
<dbReference type="EMBL" id="JACJPY010000046">
    <property type="protein sequence ID" value="MBD2151223.1"/>
    <property type="molecule type" value="Genomic_DNA"/>
</dbReference>